<dbReference type="CDD" id="cd12415">
    <property type="entry name" value="RRM3_RBM28_like"/>
    <property type="match status" value="1"/>
</dbReference>
<keyword evidence="2" id="KW-0677">Repeat</keyword>
<evidence type="ECO:0000256" key="3">
    <source>
        <dbReference type="ARBA" id="ARBA00022884"/>
    </source>
</evidence>
<reference evidence="8 9" key="2">
    <citation type="submission" date="2018-11" db="EMBL/GenBank/DDBJ databases">
        <authorList>
            <consortium name="Pathogen Informatics"/>
        </authorList>
    </citation>
    <scope>NUCLEOTIDE SEQUENCE [LARGE SCALE GENOMIC DNA]</scope>
</reference>
<evidence type="ECO:0000256" key="4">
    <source>
        <dbReference type="ARBA" id="ARBA00023242"/>
    </source>
</evidence>
<evidence type="ECO:0000313" key="8">
    <source>
        <dbReference type="EMBL" id="VDM96442.1"/>
    </source>
</evidence>
<feature type="domain" description="RRM" evidence="7">
    <location>
        <begin position="345"/>
        <end position="437"/>
    </location>
</feature>
<reference evidence="10" key="1">
    <citation type="submission" date="2017-02" db="UniProtKB">
        <authorList>
            <consortium name="WormBaseParasite"/>
        </authorList>
    </citation>
    <scope>IDENTIFICATION</scope>
</reference>
<dbReference type="AlphaFoldDB" id="A0A0N5CLZ8"/>
<dbReference type="OrthoDB" id="3945418at2759"/>
<dbReference type="OMA" id="FTHRHAL"/>
<organism evidence="10">
    <name type="scientific">Thelazia callipaeda</name>
    <name type="common">Oriental eyeworm</name>
    <name type="synonym">Parasitic nematode</name>
    <dbReference type="NCBI Taxonomy" id="103827"/>
    <lineage>
        <taxon>Eukaryota</taxon>
        <taxon>Metazoa</taxon>
        <taxon>Ecdysozoa</taxon>
        <taxon>Nematoda</taxon>
        <taxon>Chromadorea</taxon>
        <taxon>Rhabditida</taxon>
        <taxon>Spirurina</taxon>
        <taxon>Spiruromorpha</taxon>
        <taxon>Thelazioidea</taxon>
        <taxon>Thelaziidae</taxon>
        <taxon>Thelazia</taxon>
    </lineage>
</organism>
<dbReference type="CDD" id="cd12414">
    <property type="entry name" value="RRM2_RBM28_like"/>
    <property type="match status" value="1"/>
</dbReference>
<dbReference type="STRING" id="103827.A0A0N5CLZ8"/>
<dbReference type="SUPFAM" id="SSF54928">
    <property type="entry name" value="RNA-binding domain, RBD"/>
    <property type="match status" value="2"/>
</dbReference>
<keyword evidence="4" id="KW-0539">Nucleus</keyword>
<evidence type="ECO:0000256" key="2">
    <source>
        <dbReference type="ARBA" id="ARBA00022737"/>
    </source>
</evidence>
<name>A0A0N5CLZ8_THECL</name>
<dbReference type="InterPro" id="IPR012677">
    <property type="entry name" value="Nucleotide-bd_a/b_plait_sf"/>
</dbReference>
<dbReference type="GO" id="GO:0005730">
    <property type="term" value="C:nucleolus"/>
    <property type="evidence" value="ECO:0007669"/>
    <property type="project" value="TreeGrafter"/>
</dbReference>
<evidence type="ECO:0000259" key="7">
    <source>
        <dbReference type="PROSITE" id="PS50102"/>
    </source>
</evidence>
<comment type="subcellular location">
    <subcellularLocation>
        <location evidence="1">Nucleus</location>
    </subcellularLocation>
</comment>
<dbReference type="SMART" id="SM00360">
    <property type="entry name" value="RRM"/>
    <property type="match status" value="3"/>
</dbReference>
<dbReference type="InterPro" id="IPR000504">
    <property type="entry name" value="RRM_dom"/>
</dbReference>
<dbReference type="PANTHER" id="PTHR48039">
    <property type="entry name" value="RNA-BINDING MOTIF PROTEIN 14B"/>
    <property type="match status" value="1"/>
</dbReference>
<dbReference type="Proteomes" id="UP000276776">
    <property type="component" value="Unassembled WGS sequence"/>
</dbReference>
<dbReference type="InterPro" id="IPR051945">
    <property type="entry name" value="RRM_MRD1_RNA_proc_ribogen"/>
</dbReference>
<feature type="domain" description="RRM" evidence="7">
    <location>
        <begin position="195"/>
        <end position="288"/>
    </location>
</feature>
<feature type="compositionally biased region" description="Polar residues" evidence="6">
    <location>
        <begin position="532"/>
        <end position="543"/>
    </location>
</feature>
<feature type="domain" description="RRM" evidence="7">
    <location>
        <begin position="36"/>
        <end position="117"/>
    </location>
</feature>
<protein>
    <submittedName>
        <fullName evidence="10">RNA-binding protein 28</fullName>
    </submittedName>
</protein>
<proteinExistence type="predicted"/>
<evidence type="ECO:0000256" key="6">
    <source>
        <dbReference type="SAM" id="MobiDB-lite"/>
    </source>
</evidence>
<dbReference type="EMBL" id="UYYF01000127">
    <property type="protein sequence ID" value="VDM96442.1"/>
    <property type="molecule type" value="Genomic_DNA"/>
</dbReference>
<keyword evidence="3 5" id="KW-0694">RNA-binding</keyword>
<feature type="region of interest" description="Disordered" evidence="6">
    <location>
        <begin position="507"/>
        <end position="543"/>
    </location>
</feature>
<dbReference type="PROSITE" id="PS50102">
    <property type="entry name" value="RRM"/>
    <property type="match status" value="3"/>
</dbReference>
<sequence length="543" mass="62101">MNNSKNIMLHSVKIESVDDSSQKNATYLRNSRSKSWRLIVRNLPFKLTEEKLKSVFEAIGPCTEFVLPKCKDKRFPNSCAGFAFVQFQKRADAVKAIEVLNMTEIFGRKVALDWALSKDSYETAVYEERSNSQQVKKRVKIKIESSDSTDESKQQDDIKVIKDKDKIFSDEGERRIECDEVKHSFKEDEAVLEGRVLFIRNLSYDTTDEMLKEAFSKFGTVLLAVICRYMGNEHSKGTAFIHFQTAEQANECLKTISQDPGIFIDGRRVFGHCALPRSEAAKIERDKFARKPRDKRNLHLLRAGFIRPGTASAADMSKSDTDKRARLIISARKKLKNLHMFVSPTRLVVHNLPKSMTDKAFKSMCFIASSNPDAKITESRIWRDKSRLNASGEPISRGFGFVNFSEHKDALMALNNLNNNPEIFTKDKRPIVEFSIENLAAIRLREARLKKTQLKEFSDHNSVHDKNKLDLEQTKRYLSAGGRKPLPSRLGPKIRRKDTNSKIIETKEKAGAKRRQTVNIETAPKRKKISRSKQLTKYLTLSS</sequence>
<dbReference type="FunFam" id="3.30.70.330:FF:000182">
    <property type="entry name" value="RNA-binding motif protein 28"/>
    <property type="match status" value="1"/>
</dbReference>
<accession>A0A0N5CLZ8</accession>
<dbReference type="InterPro" id="IPR035979">
    <property type="entry name" value="RBD_domain_sf"/>
</dbReference>
<dbReference type="Pfam" id="PF00076">
    <property type="entry name" value="RRM_1"/>
    <property type="match status" value="2"/>
</dbReference>
<evidence type="ECO:0000256" key="5">
    <source>
        <dbReference type="PROSITE-ProRule" id="PRU00176"/>
    </source>
</evidence>
<keyword evidence="9" id="KW-1185">Reference proteome</keyword>
<dbReference type="CDD" id="cd12416">
    <property type="entry name" value="RRM4_RBM28_like"/>
    <property type="match status" value="1"/>
</dbReference>
<dbReference type="Gene3D" id="3.30.70.330">
    <property type="match status" value="3"/>
</dbReference>
<dbReference type="GO" id="GO:0003729">
    <property type="term" value="F:mRNA binding"/>
    <property type="evidence" value="ECO:0007669"/>
    <property type="project" value="TreeGrafter"/>
</dbReference>
<dbReference type="WBParaSite" id="TCLT_0000115601-mRNA-1">
    <property type="protein sequence ID" value="TCLT_0000115601-mRNA-1"/>
    <property type="gene ID" value="TCLT_0000115601"/>
</dbReference>
<dbReference type="PANTHER" id="PTHR48039:SF5">
    <property type="entry name" value="RNA-BINDING PROTEIN 28"/>
    <property type="match status" value="1"/>
</dbReference>
<gene>
    <name evidence="8" type="ORF">TCLT_LOCUS1157</name>
</gene>
<evidence type="ECO:0000313" key="10">
    <source>
        <dbReference type="WBParaSite" id="TCLT_0000115601-mRNA-1"/>
    </source>
</evidence>
<evidence type="ECO:0000313" key="9">
    <source>
        <dbReference type="Proteomes" id="UP000276776"/>
    </source>
</evidence>
<evidence type="ECO:0000256" key="1">
    <source>
        <dbReference type="ARBA" id="ARBA00004123"/>
    </source>
</evidence>